<accession>A0A9Q4Q1X8</accession>
<sequence length="63" mass="6946">MSFPEGSRKPGEQSAVEDSGDAVDRAPTDGLVATVLEPLRTHVRTWADRYVEMRVDARTGSRD</sequence>
<dbReference type="AlphaFoldDB" id="A0A9Q4Q1X8"/>
<name>A0A9Q4Q1X8_9EURY</name>
<dbReference type="RefSeq" id="WP_277519676.1">
    <property type="nucleotide sequence ID" value="NZ_JAMQOT010000001.1"/>
</dbReference>
<gene>
    <name evidence="2" type="ORF">NDI89_01220</name>
</gene>
<evidence type="ECO:0000313" key="3">
    <source>
        <dbReference type="Proteomes" id="UP001154061"/>
    </source>
</evidence>
<comment type="caution">
    <text evidence="2">The sequence shown here is derived from an EMBL/GenBank/DDBJ whole genome shotgun (WGS) entry which is preliminary data.</text>
</comment>
<feature type="region of interest" description="Disordered" evidence="1">
    <location>
        <begin position="1"/>
        <end position="30"/>
    </location>
</feature>
<dbReference type="EMBL" id="JAMQOT010000001">
    <property type="protein sequence ID" value="MDF9744197.1"/>
    <property type="molecule type" value="Genomic_DNA"/>
</dbReference>
<reference evidence="2" key="1">
    <citation type="submission" date="2022-06" db="EMBL/GenBank/DDBJ databases">
        <title>Natrinema sp. a new haloarchaeum isolate from saline soil.</title>
        <authorList>
            <person name="Strakova D."/>
            <person name="Galisteo C."/>
            <person name="Sanchez-Porro C."/>
            <person name="Ventosa A."/>
        </authorList>
    </citation>
    <scope>NUCLEOTIDE SEQUENCE</scope>
    <source>
        <strain evidence="2">S1CR25-10</strain>
    </source>
</reference>
<organism evidence="2 3">
    <name type="scientific">Natrinema salsiterrestre</name>
    <dbReference type="NCBI Taxonomy" id="2950540"/>
    <lineage>
        <taxon>Archaea</taxon>
        <taxon>Methanobacteriati</taxon>
        <taxon>Methanobacteriota</taxon>
        <taxon>Stenosarchaea group</taxon>
        <taxon>Halobacteria</taxon>
        <taxon>Halobacteriales</taxon>
        <taxon>Natrialbaceae</taxon>
        <taxon>Natrinema</taxon>
    </lineage>
</organism>
<keyword evidence="3" id="KW-1185">Reference proteome</keyword>
<feature type="compositionally biased region" description="Basic and acidic residues" evidence="1">
    <location>
        <begin position="1"/>
        <end position="11"/>
    </location>
</feature>
<evidence type="ECO:0000256" key="1">
    <source>
        <dbReference type="SAM" id="MobiDB-lite"/>
    </source>
</evidence>
<evidence type="ECO:0000313" key="2">
    <source>
        <dbReference type="EMBL" id="MDF9744197.1"/>
    </source>
</evidence>
<proteinExistence type="predicted"/>
<dbReference type="Proteomes" id="UP001154061">
    <property type="component" value="Unassembled WGS sequence"/>
</dbReference>
<protein>
    <submittedName>
        <fullName evidence="2">Uncharacterized protein</fullName>
    </submittedName>
</protein>